<reference evidence="1 2" key="1">
    <citation type="submission" date="2016-10" db="EMBL/GenBank/DDBJ databases">
        <authorList>
            <person name="de Groot N.N."/>
        </authorList>
    </citation>
    <scope>NUCLEOTIDE SEQUENCE [LARGE SCALE GENOMIC DNA]</scope>
    <source>
        <strain evidence="1 2">CGMCC 1.7005</strain>
    </source>
</reference>
<gene>
    <name evidence="1" type="ORF">SAMN05216474_0997</name>
</gene>
<protein>
    <recommendedName>
        <fullName evidence="3">Lipoprotein</fullName>
    </recommendedName>
</protein>
<organism evidence="1 2">
    <name type="scientific">Lishizhenia tianjinensis</name>
    <dbReference type="NCBI Taxonomy" id="477690"/>
    <lineage>
        <taxon>Bacteria</taxon>
        <taxon>Pseudomonadati</taxon>
        <taxon>Bacteroidota</taxon>
        <taxon>Flavobacteriia</taxon>
        <taxon>Flavobacteriales</taxon>
        <taxon>Crocinitomicaceae</taxon>
        <taxon>Lishizhenia</taxon>
    </lineage>
</organism>
<evidence type="ECO:0000313" key="1">
    <source>
        <dbReference type="EMBL" id="SFT51327.1"/>
    </source>
</evidence>
<name>A0A1I6YLN1_9FLAO</name>
<dbReference type="EMBL" id="FPAS01000001">
    <property type="protein sequence ID" value="SFT51327.1"/>
    <property type="molecule type" value="Genomic_DNA"/>
</dbReference>
<proteinExistence type="predicted"/>
<dbReference type="AlphaFoldDB" id="A0A1I6YLN1"/>
<dbReference type="Proteomes" id="UP000236454">
    <property type="component" value="Unassembled WGS sequence"/>
</dbReference>
<dbReference type="STRING" id="477690.SAMN05216474_0997"/>
<keyword evidence="2" id="KW-1185">Reference proteome</keyword>
<accession>A0A1I6YLN1</accession>
<dbReference type="PROSITE" id="PS51257">
    <property type="entry name" value="PROKAR_LIPOPROTEIN"/>
    <property type="match status" value="1"/>
</dbReference>
<dbReference type="RefSeq" id="WP_090247057.1">
    <property type="nucleotide sequence ID" value="NZ_FPAS01000001.1"/>
</dbReference>
<sequence>MHKILSLFILSCFLFFSCSDKKAKAKVDSGLMGETYVTQFGNVSMTLWKDLKRNGNDISLNGGENLKDDVRGISFSSDEFKINDLNYYKENFVNIGGKDDAQFILNLAVHLKRTDMYSNQVSIEDVVKGEYGHDLRTIQIRGKESYYDDNLCFLYATLQNGSKVALFQFVCHEKDMPFYYPELLKSLSSIQL</sequence>
<evidence type="ECO:0000313" key="2">
    <source>
        <dbReference type="Proteomes" id="UP000236454"/>
    </source>
</evidence>
<evidence type="ECO:0008006" key="3">
    <source>
        <dbReference type="Google" id="ProtNLM"/>
    </source>
</evidence>